<protein>
    <submittedName>
        <fullName evidence="3">Uncharacterized protein</fullName>
    </submittedName>
</protein>
<proteinExistence type="predicted"/>
<feature type="compositionally biased region" description="Basic and acidic residues" evidence="2">
    <location>
        <begin position="675"/>
        <end position="684"/>
    </location>
</feature>
<organism evidence="3 4">
    <name type="scientific">Symbiodinium microadriaticum</name>
    <name type="common">Dinoflagellate</name>
    <name type="synonym">Zooxanthella microadriatica</name>
    <dbReference type="NCBI Taxonomy" id="2951"/>
    <lineage>
        <taxon>Eukaryota</taxon>
        <taxon>Sar</taxon>
        <taxon>Alveolata</taxon>
        <taxon>Dinophyceae</taxon>
        <taxon>Suessiales</taxon>
        <taxon>Symbiodiniaceae</taxon>
        <taxon>Symbiodinium</taxon>
    </lineage>
</organism>
<keyword evidence="1" id="KW-0175">Coiled coil</keyword>
<evidence type="ECO:0000256" key="1">
    <source>
        <dbReference type="SAM" id="Coils"/>
    </source>
</evidence>
<evidence type="ECO:0000256" key="2">
    <source>
        <dbReference type="SAM" id="MobiDB-lite"/>
    </source>
</evidence>
<dbReference type="Proteomes" id="UP000186817">
    <property type="component" value="Unassembled WGS sequence"/>
</dbReference>
<feature type="compositionally biased region" description="Basic and acidic residues" evidence="2">
    <location>
        <begin position="376"/>
        <end position="385"/>
    </location>
</feature>
<feature type="region of interest" description="Disordered" evidence="2">
    <location>
        <begin position="1088"/>
        <end position="1130"/>
    </location>
</feature>
<gene>
    <name evidence="3" type="ORF">AK812_SmicGene31888</name>
</gene>
<feature type="region of interest" description="Disordered" evidence="2">
    <location>
        <begin position="1179"/>
        <end position="1232"/>
    </location>
</feature>
<feature type="compositionally biased region" description="Polar residues" evidence="2">
    <location>
        <begin position="685"/>
        <end position="697"/>
    </location>
</feature>
<dbReference type="AlphaFoldDB" id="A0A1Q9CVH8"/>
<sequence>MRKKRLHMMSCLSARSHNLSNIATACISVCSTFSSAVHSAKMAESPADGHGHNADLPVEAPSDVPLHEDEDGDSEKANVQSQMLKRFEALSQHFRSEMQELFGQETETAKDVCRLEQLVREMQKDLEAERASVGATASSIRQYMETWQASHLATVFGSEEASTSDRELCQGRPTEAMCAVDLQRIVERVLEEVQPAMLSAAISSVSSDLSGAAGSDLADHFLPSHLARAQEAYNRVSEHLSNIKSSRAKAAKALTSPAPEKVPENLGVPQLEAAMEELLAGRRSMQESREKHLALRSQITAELQSSKLALWEPQVPSILAASGIATNGEETREHAPAEEPPLHSAQAVYVQRQRAGQPAEFRSIEESSQRSLHTSDNIREIRERPSPPVRRVHAVQGRPELEEAQRQIAALQDQLEAGHGEMSRLRADLAEAQKLKSEEEKQLVEFKLLRAKENELQSSKMEVQQLQAELEEFRTSSRQLETRCTQHQSTIKEKSEKIIALVKQLDHEVEQVRLLSDENNTLRLELGRDAEYLKVVAASADPLSYKSAAGALAEDLLNEEQQFREDLRSLAAKYPGLPKAGDHYNHWCELQISRVSDLHRSFLHRLQDHRSDFPEDVKVEFSTPTEEAQKGWMQQEAVMTKAGVEFQEAEQEHNRRWEEHRLKLTFERDSKVKQLLDQAERSQSKDQASASSRFTEAASNKLAAVEDAWLRNAERAGSVSAQAMKSRDFESCLRAIQTSITAAADSVGCTGCVSSSTSQLPARGSQYTGVGLMIDQVESLLTNRMEMRTKLRKELEDQSRQQLRSCVEKFVQREGVERDNEELPESHQAASIVGLLRMRQHRHVSDAMRRQFQDYLLVLRLCSLGALWLSPSGSSQDGVEDLPPLPAELAAHAEAEGSSPPRSGSGPQADVDDAAFEGNFLYRTLCQNLLERALKLLSEMQRDELLALKRAYAAEQRLALQHLCQLETEMVEKAVQQDLQEYEVQLASRLLSDSERQISEEHQRQASRVHQDVAVELAKYKLQVAEEDQAIVQDRQKWVMNRIVCLQANGTVNPNDRALLLRLRAELQACDTKIDEFNANAVAQADLEREAVRPRPPSTGQRRRSSDELTAAEVSDRQAVATQGVPDEPLPLGLAALGGLRSNRAAMTFGRCESPDFGVKADPTDWPFTARGMHGNLGRLKPKGNYGAQDLPPKQQAVEIGPAGSPPRPPMKMSPATRNRCARLPPVPLTAR</sequence>
<dbReference type="PROSITE" id="PS51257">
    <property type="entry name" value="PROKAR_LIPOPROTEIN"/>
    <property type="match status" value="1"/>
</dbReference>
<feature type="region of interest" description="Disordered" evidence="2">
    <location>
        <begin position="44"/>
        <end position="78"/>
    </location>
</feature>
<feature type="region of interest" description="Disordered" evidence="2">
    <location>
        <begin position="675"/>
        <end position="697"/>
    </location>
</feature>
<dbReference type="Gene3D" id="1.20.120.330">
    <property type="entry name" value="Nucleotidyltransferases domain 2"/>
    <property type="match status" value="1"/>
</dbReference>
<reference evidence="3 4" key="1">
    <citation type="submission" date="2016-02" db="EMBL/GenBank/DDBJ databases">
        <title>Genome analysis of coral dinoflagellate symbionts highlights evolutionary adaptations to a symbiotic lifestyle.</title>
        <authorList>
            <person name="Aranda M."/>
            <person name="Li Y."/>
            <person name="Liew Y.J."/>
            <person name="Baumgarten S."/>
            <person name="Simakov O."/>
            <person name="Wilson M."/>
            <person name="Piel J."/>
            <person name="Ashoor H."/>
            <person name="Bougouffa S."/>
            <person name="Bajic V.B."/>
            <person name="Ryu T."/>
            <person name="Ravasi T."/>
            <person name="Bayer T."/>
            <person name="Micklem G."/>
            <person name="Kim H."/>
            <person name="Bhak J."/>
            <person name="Lajeunesse T.C."/>
            <person name="Voolstra C.R."/>
        </authorList>
    </citation>
    <scope>NUCLEOTIDE SEQUENCE [LARGE SCALE GENOMIC DNA]</scope>
    <source>
        <strain evidence="3 4">CCMP2467</strain>
    </source>
</reference>
<comment type="caution">
    <text evidence="3">The sequence shown here is derived from an EMBL/GenBank/DDBJ whole genome shotgun (WGS) entry which is preliminary data.</text>
</comment>
<dbReference type="EMBL" id="LSRX01000891">
    <property type="protein sequence ID" value="OLP86934.1"/>
    <property type="molecule type" value="Genomic_DNA"/>
</dbReference>
<feature type="coiled-coil region" evidence="1">
    <location>
        <begin position="401"/>
        <end position="483"/>
    </location>
</feature>
<dbReference type="OrthoDB" id="431311at2759"/>
<evidence type="ECO:0000313" key="3">
    <source>
        <dbReference type="EMBL" id="OLP86934.1"/>
    </source>
</evidence>
<keyword evidence="4" id="KW-1185">Reference proteome</keyword>
<evidence type="ECO:0000313" key="4">
    <source>
        <dbReference type="Proteomes" id="UP000186817"/>
    </source>
</evidence>
<name>A0A1Q9CVH8_SYMMI</name>
<accession>A0A1Q9CVH8</accession>
<feature type="region of interest" description="Disordered" evidence="2">
    <location>
        <begin position="352"/>
        <end position="389"/>
    </location>
</feature>